<keyword evidence="3" id="KW-1185">Reference proteome</keyword>
<organism evidence="2 3">
    <name type="scientific">Canna indica</name>
    <name type="common">Indian-shot</name>
    <dbReference type="NCBI Taxonomy" id="4628"/>
    <lineage>
        <taxon>Eukaryota</taxon>
        <taxon>Viridiplantae</taxon>
        <taxon>Streptophyta</taxon>
        <taxon>Embryophyta</taxon>
        <taxon>Tracheophyta</taxon>
        <taxon>Spermatophyta</taxon>
        <taxon>Magnoliopsida</taxon>
        <taxon>Liliopsida</taxon>
        <taxon>Zingiberales</taxon>
        <taxon>Cannaceae</taxon>
        <taxon>Canna</taxon>
    </lineage>
</organism>
<proteinExistence type="predicted"/>
<protein>
    <recommendedName>
        <fullName evidence="1">AB hydrolase-1 domain-containing protein</fullName>
    </recommendedName>
</protein>
<dbReference type="PANTHER" id="PTHR43689:SF1">
    <property type="entry name" value="ALPHA_BETA-HYDROLASES SUPERFAMILY PROTEIN"/>
    <property type="match status" value="1"/>
</dbReference>
<dbReference type="InterPro" id="IPR029058">
    <property type="entry name" value="AB_hydrolase_fold"/>
</dbReference>
<feature type="domain" description="AB hydrolase-1" evidence="1">
    <location>
        <begin position="213"/>
        <end position="533"/>
    </location>
</feature>
<dbReference type="Pfam" id="PF12697">
    <property type="entry name" value="Abhydrolase_6"/>
    <property type="match status" value="1"/>
</dbReference>
<reference evidence="2 3" key="1">
    <citation type="submission" date="2023-10" db="EMBL/GenBank/DDBJ databases">
        <title>Chromosome-scale genome assembly provides insights into flower coloration mechanisms of Canna indica.</title>
        <authorList>
            <person name="Li C."/>
        </authorList>
    </citation>
    <scope>NUCLEOTIDE SEQUENCE [LARGE SCALE GENOMIC DNA]</scope>
    <source>
        <tissue evidence="2">Flower</tissue>
    </source>
</reference>
<dbReference type="EMBL" id="CP136895">
    <property type="protein sequence ID" value="WOL12520.1"/>
    <property type="molecule type" value="Genomic_DNA"/>
</dbReference>
<dbReference type="Proteomes" id="UP001327560">
    <property type="component" value="Chromosome 6"/>
</dbReference>
<dbReference type="SUPFAM" id="SSF53474">
    <property type="entry name" value="alpha/beta-Hydrolases"/>
    <property type="match status" value="1"/>
</dbReference>
<dbReference type="AlphaFoldDB" id="A0AAQ3KPX5"/>
<evidence type="ECO:0000313" key="2">
    <source>
        <dbReference type="EMBL" id="WOL12520.1"/>
    </source>
</evidence>
<evidence type="ECO:0000259" key="1">
    <source>
        <dbReference type="Pfam" id="PF12697"/>
    </source>
</evidence>
<accession>A0AAQ3KPX5</accession>
<dbReference type="PANTHER" id="PTHR43689">
    <property type="entry name" value="HYDROLASE"/>
    <property type="match status" value="1"/>
</dbReference>
<dbReference type="GO" id="GO:0009941">
    <property type="term" value="C:chloroplast envelope"/>
    <property type="evidence" value="ECO:0007669"/>
    <property type="project" value="TreeGrafter"/>
</dbReference>
<gene>
    <name evidence="2" type="ORF">Cni_G21287</name>
</gene>
<dbReference type="InterPro" id="IPR000073">
    <property type="entry name" value="AB_hydrolase_1"/>
</dbReference>
<name>A0AAQ3KPX5_9LILI</name>
<evidence type="ECO:0000313" key="3">
    <source>
        <dbReference type="Proteomes" id="UP001327560"/>
    </source>
</evidence>
<sequence>MAAGAASSQPWRKAGSVTYSQPCRAATALAAMQNIRCPLPPLFVAVSRPCIRAEQPPRRNQKPAEPTILSYYYRDLCISPQLQGKPIVSHDIYTTNFLHHFRPFLSHGISKSLLPRASSISSSAADYPTEHVADNAKGKQSTTRQPWVRIAEVEQDDLVDPKTLADNDSFFCKFNGVDLHHKICHYEEIEEEVKETVGGQRLSLHAKVQIPMILLHGFGASTFSWDRVMKPLAQLVRSKVLAFDRPAFGLTARTFRDKGDDALVRPLNPYSMAFSVLATHFFIDLLTTGKNKGEKRAILMGHSAGCLVAVETYFEAPEKVAALILVAPAIVAPLNIWGINQEKKMGKGNQKENGHSDVSVPPVNPFMMFWNFLTNFYMHLVRVTLEIWQGMRDMIGSLYIKALSVLLRSTFSVVLVRMIMNKFGLLAIRYAWSDPSQITDYVIQGYTKPLKAKGWEMALLEYTLAVLTESSSKPPLSARLSQISCPVLIVTGDSDRIVPPWNAKHLSRAISGSCFEVIKNCGHLPHEEKVEEFLLIVEKFLQRTFGVPNELFIQAAA</sequence>
<dbReference type="Gene3D" id="3.40.50.1820">
    <property type="entry name" value="alpha/beta hydrolase"/>
    <property type="match status" value="1"/>
</dbReference>